<proteinExistence type="predicted"/>
<name>A0A7U4E6K8_RUNSL</name>
<dbReference type="Gene3D" id="1.10.260.40">
    <property type="entry name" value="lambda repressor-like DNA-binding domains"/>
    <property type="match status" value="1"/>
</dbReference>
<dbReference type="SUPFAM" id="SSF47413">
    <property type="entry name" value="lambda repressor-like DNA-binding domains"/>
    <property type="match status" value="1"/>
</dbReference>
<accession>A0A7U4E6K8</accession>
<dbReference type="CDD" id="cd00093">
    <property type="entry name" value="HTH_XRE"/>
    <property type="match status" value="1"/>
</dbReference>
<dbReference type="InterPro" id="IPR010982">
    <property type="entry name" value="Lambda_DNA-bd_dom_sf"/>
</dbReference>
<dbReference type="Proteomes" id="UP000000493">
    <property type="component" value="Chromosome"/>
</dbReference>
<dbReference type="PANTHER" id="PTHR46558:SF13">
    <property type="entry name" value="HTH-TYPE TRANSCRIPTIONAL REGULATOR IMMR"/>
    <property type="match status" value="1"/>
</dbReference>
<feature type="domain" description="HTH cro/C1-type" evidence="4">
    <location>
        <begin position="7"/>
        <end position="61"/>
    </location>
</feature>
<dbReference type="RefSeq" id="WP_013928741.1">
    <property type="nucleotide sequence ID" value="NC_015703.1"/>
</dbReference>
<gene>
    <name evidence="5" type="ordered locus">Runsl_3049</name>
</gene>
<evidence type="ECO:0000313" key="5">
    <source>
        <dbReference type="EMBL" id="AEI49434.1"/>
    </source>
</evidence>
<dbReference type="EMBL" id="CP002859">
    <property type="protein sequence ID" value="AEI49434.1"/>
    <property type="molecule type" value="Genomic_DNA"/>
</dbReference>
<evidence type="ECO:0000313" key="6">
    <source>
        <dbReference type="Proteomes" id="UP000000493"/>
    </source>
</evidence>
<keyword evidence="2" id="KW-0175">Coiled coil</keyword>
<evidence type="ECO:0000256" key="3">
    <source>
        <dbReference type="SAM" id="MobiDB-lite"/>
    </source>
</evidence>
<dbReference type="PANTHER" id="PTHR46558">
    <property type="entry name" value="TRACRIPTIONAL REGULATORY PROTEIN-RELATED-RELATED"/>
    <property type="match status" value="1"/>
</dbReference>
<evidence type="ECO:0000259" key="4">
    <source>
        <dbReference type="PROSITE" id="PS50943"/>
    </source>
</evidence>
<dbReference type="PROSITE" id="PS50943">
    <property type="entry name" value="HTH_CROC1"/>
    <property type="match status" value="1"/>
</dbReference>
<sequence length="126" mass="14473">MTFGTFLLNLRHEHRLSQKDVAAAVNVAQSTYCDWESDKRLPKTSHIQPLARFYNLKEDNILQKMCGKDAATETELDRLKLENEHLRQRDVQQEETIRALENTIKKLSPPHSSNGETNENTGGVIR</sequence>
<protein>
    <submittedName>
        <fullName evidence="5">Helix-turn-helix domain protein</fullName>
    </submittedName>
</protein>
<organism evidence="5 6">
    <name type="scientific">Runella slithyformis (strain ATCC 29530 / DSM 19594 / LMG 11500 / NCIMB 11436 / LSU 4)</name>
    <dbReference type="NCBI Taxonomy" id="761193"/>
    <lineage>
        <taxon>Bacteria</taxon>
        <taxon>Pseudomonadati</taxon>
        <taxon>Bacteroidota</taxon>
        <taxon>Cytophagia</taxon>
        <taxon>Cytophagales</taxon>
        <taxon>Spirosomataceae</taxon>
        <taxon>Runella</taxon>
    </lineage>
</organism>
<dbReference type="GO" id="GO:0003677">
    <property type="term" value="F:DNA binding"/>
    <property type="evidence" value="ECO:0007669"/>
    <property type="project" value="UniProtKB-KW"/>
</dbReference>
<feature type="compositionally biased region" description="Polar residues" evidence="3">
    <location>
        <begin position="110"/>
        <end position="126"/>
    </location>
</feature>
<keyword evidence="1" id="KW-0238">DNA-binding</keyword>
<feature type="region of interest" description="Disordered" evidence="3">
    <location>
        <begin position="103"/>
        <end position="126"/>
    </location>
</feature>
<reference evidence="5 6" key="2">
    <citation type="journal article" date="2012" name="Stand. Genomic Sci.">
        <title>Complete genome sequence of the aquatic bacterium Runella slithyformis type strain (LSU 4(T)).</title>
        <authorList>
            <person name="Copeland A."/>
            <person name="Zhang X."/>
            <person name="Misra M."/>
            <person name="Lapidus A."/>
            <person name="Nolan M."/>
            <person name="Lucas S."/>
            <person name="Deshpande S."/>
            <person name="Cheng J.F."/>
            <person name="Tapia R."/>
            <person name="Goodwin L.A."/>
            <person name="Pitluck S."/>
            <person name="Liolios K."/>
            <person name="Pagani I."/>
            <person name="Ivanova N."/>
            <person name="Mikhailova N."/>
            <person name="Pati A."/>
            <person name="Chen A."/>
            <person name="Palaniappan K."/>
            <person name="Land M."/>
            <person name="Hauser L."/>
            <person name="Pan C."/>
            <person name="Jeffries C.D."/>
            <person name="Detter J.C."/>
            <person name="Brambilla E.M."/>
            <person name="Rohde M."/>
            <person name="Djao O.D."/>
            <person name="Goker M."/>
            <person name="Sikorski J."/>
            <person name="Tindall B.J."/>
            <person name="Woyke T."/>
            <person name="Bristow J."/>
            <person name="Eisen J.A."/>
            <person name="Markowitz V."/>
            <person name="Hugenholtz P."/>
            <person name="Kyrpides N.C."/>
            <person name="Klenk H.P."/>
            <person name="Mavromatis K."/>
        </authorList>
    </citation>
    <scope>NUCLEOTIDE SEQUENCE [LARGE SCALE GENOMIC DNA]</scope>
    <source>
        <strain evidence="6">ATCC 29530 / DSM 19594 / LMG 11500 / NCIMB 11436 / LSU 4</strain>
    </source>
</reference>
<keyword evidence="6" id="KW-1185">Reference proteome</keyword>
<dbReference type="KEGG" id="rsi:Runsl_3049"/>
<feature type="coiled-coil region" evidence="2">
    <location>
        <begin position="69"/>
        <end position="103"/>
    </location>
</feature>
<evidence type="ECO:0000256" key="1">
    <source>
        <dbReference type="ARBA" id="ARBA00023125"/>
    </source>
</evidence>
<reference evidence="6" key="1">
    <citation type="submission" date="2011-06" db="EMBL/GenBank/DDBJ databases">
        <title>The complete genome of chromosome of Runella slithyformis DSM 19594.</title>
        <authorList>
            <consortium name="US DOE Joint Genome Institute (JGI-PGF)"/>
            <person name="Lucas S."/>
            <person name="Han J."/>
            <person name="Lapidus A."/>
            <person name="Bruce D."/>
            <person name="Goodwin L."/>
            <person name="Pitluck S."/>
            <person name="Peters L."/>
            <person name="Kyrpides N."/>
            <person name="Mavromatis K."/>
            <person name="Ivanova N."/>
            <person name="Ovchinnikova G."/>
            <person name="Zhang X."/>
            <person name="Misra M."/>
            <person name="Detter J.C."/>
            <person name="Tapia R."/>
            <person name="Han C."/>
            <person name="Land M."/>
            <person name="Hauser L."/>
            <person name="Markowitz V."/>
            <person name="Cheng J.-F."/>
            <person name="Hugenholtz P."/>
            <person name="Woyke T."/>
            <person name="Wu D."/>
            <person name="Tindall B."/>
            <person name="Faehrich R."/>
            <person name="Brambilla E."/>
            <person name="Klenk H.-P."/>
            <person name="Eisen J.A."/>
        </authorList>
    </citation>
    <scope>NUCLEOTIDE SEQUENCE [LARGE SCALE GENOMIC DNA]</scope>
    <source>
        <strain evidence="6">ATCC 29530 / DSM 19594 / LMG 11500 / NCIMB 11436 / LSU 4</strain>
    </source>
</reference>
<dbReference type="InterPro" id="IPR001387">
    <property type="entry name" value="Cro/C1-type_HTH"/>
</dbReference>
<evidence type="ECO:0000256" key="2">
    <source>
        <dbReference type="SAM" id="Coils"/>
    </source>
</evidence>
<dbReference type="Pfam" id="PF01381">
    <property type="entry name" value="HTH_3"/>
    <property type="match status" value="1"/>
</dbReference>
<dbReference type="AlphaFoldDB" id="A0A7U4E6K8"/>
<dbReference type="SMART" id="SM00530">
    <property type="entry name" value="HTH_XRE"/>
    <property type="match status" value="1"/>
</dbReference>